<comment type="function">
    <text evidence="10">Catalyzes the reversible formation of acyl-phosphate (acyl-PO(4)) from acyl-[acyl-carrier-protein] (acyl-ACP). This enzyme utilizes acyl-ACP as fatty acyl donor, but not acyl-CoA.</text>
</comment>
<dbReference type="PANTHER" id="PTHR30100:SF1">
    <property type="entry name" value="PHOSPHATE ACYLTRANSFERASE"/>
    <property type="match status" value="1"/>
</dbReference>
<dbReference type="RefSeq" id="WP_127723783.1">
    <property type="nucleotide sequence ID" value="NZ_RLIH01000003.1"/>
</dbReference>
<accession>A0A437S8N7</accession>
<dbReference type="InterPro" id="IPR003664">
    <property type="entry name" value="FA_synthesis"/>
</dbReference>
<keyword evidence="3 10" id="KW-0444">Lipid biosynthesis</keyword>
<evidence type="ECO:0000256" key="10">
    <source>
        <dbReference type="HAMAP-Rule" id="MF_00019"/>
    </source>
</evidence>
<reference evidence="11 12" key="1">
    <citation type="submission" date="2018-11" db="EMBL/GenBank/DDBJ databases">
        <title>Genome sequencing and assembly of Anaerosphaera sp. nov., GS7-6-2.</title>
        <authorList>
            <person name="Rettenmaier R."/>
            <person name="Liebl W."/>
            <person name="Zverlov V."/>
        </authorList>
    </citation>
    <scope>NUCLEOTIDE SEQUENCE [LARGE SCALE GENOMIC DNA]</scope>
    <source>
        <strain evidence="11 12">GS7-6-2</strain>
    </source>
</reference>
<comment type="subunit">
    <text evidence="9 10">Homodimer. Probably interacts with PlsY.</text>
</comment>
<sequence>MKILFDTSGGDNAPLEIMKGAFDAREEHGIEIAFVGKKEEIERTALELDFKGGLEIIDAQEKIENNEEPAFALRKKKNSSTVMGLSALKAKEYDAFISAGSTGALLAGGLFIIGRIKNIKRAVLPTSLPGLKGKTMVIDSGANVDCTSEMLLQFAKMGKVYLEEIFKVGNPKIGLLNIGSEKGKGNSLVKETYELLEKSELNFMGNIEARDVTLSDCDLVICDGFVGNVILKNTEGVAYFVVKYFSEFIKNSDIDDEIKLNISKLLNNASKGLDANEVGGALLLGLNEVVIKAHGNSNSKAIKNATKVAIDAIGNNIIDKIEKVFKEDN</sequence>
<dbReference type="Gene3D" id="3.40.718.10">
    <property type="entry name" value="Isopropylmalate Dehydrogenase"/>
    <property type="match status" value="1"/>
</dbReference>
<protein>
    <recommendedName>
        <fullName evidence="8 10">Phosphate acyltransferase</fullName>
        <ecNumber evidence="8 10">2.3.1.274</ecNumber>
    </recommendedName>
    <alternativeName>
        <fullName evidence="10">Acyl-ACP phosphotransacylase</fullName>
    </alternativeName>
    <alternativeName>
        <fullName evidence="10">Acyl-[acyl-carrier-protein]--phosphate acyltransferase</fullName>
    </alternativeName>
    <alternativeName>
        <fullName evidence="10">Phosphate-acyl-ACP acyltransferase</fullName>
    </alternativeName>
</protein>
<evidence type="ECO:0000256" key="1">
    <source>
        <dbReference type="ARBA" id="ARBA00001232"/>
    </source>
</evidence>
<evidence type="ECO:0000256" key="4">
    <source>
        <dbReference type="ARBA" id="ARBA00022679"/>
    </source>
</evidence>
<evidence type="ECO:0000256" key="9">
    <source>
        <dbReference type="ARBA" id="ARBA00046608"/>
    </source>
</evidence>
<comment type="similarity">
    <text evidence="10">Belongs to the PlsX family.</text>
</comment>
<gene>
    <name evidence="10 11" type="primary">plsX</name>
    <name evidence="11" type="ORF">EF514_03245</name>
</gene>
<evidence type="ECO:0000256" key="8">
    <source>
        <dbReference type="ARBA" id="ARBA00024069"/>
    </source>
</evidence>
<keyword evidence="5 10" id="KW-0443">Lipid metabolism</keyword>
<dbReference type="NCBIfam" id="TIGR00182">
    <property type="entry name" value="plsX"/>
    <property type="match status" value="1"/>
</dbReference>
<evidence type="ECO:0000256" key="2">
    <source>
        <dbReference type="ARBA" id="ARBA00022490"/>
    </source>
</evidence>
<keyword evidence="7 10" id="KW-1208">Phospholipid metabolism</keyword>
<dbReference type="HAMAP" id="MF_00019">
    <property type="entry name" value="PlsX"/>
    <property type="match status" value="1"/>
</dbReference>
<dbReference type="Proteomes" id="UP000288812">
    <property type="component" value="Unassembled WGS sequence"/>
</dbReference>
<dbReference type="GO" id="GO:0005737">
    <property type="term" value="C:cytoplasm"/>
    <property type="evidence" value="ECO:0007669"/>
    <property type="project" value="UniProtKB-SubCell"/>
</dbReference>
<keyword evidence="12" id="KW-1185">Reference proteome</keyword>
<comment type="pathway">
    <text evidence="10">Lipid metabolism; phospholipid metabolism.</text>
</comment>
<dbReference type="PANTHER" id="PTHR30100">
    <property type="entry name" value="FATTY ACID/PHOSPHOLIPID SYNTHESIS PROTEIN PLSX"/>
    <property type="match status" value="1"/>
</dbReference>
<evidence type="ECO:0000313" key="12">
    <source>
        <dbReference type="Proteomes" id="UP000288812"/>
    </source>
</evidence>
<comment type="caution">
    <text evidence="11">The sequence shown here is derived from an EMBL/GenBank/DDBJ whole genome shotgun (WGS) entry which is preliminary data.</text>
</comment>
<keyword evidence="11" id="KW-0012">Acyltransferase</keyword>
<dbReference type="SUPFAM" id="SSF53659">
    <property type="entry name" value="Isocitrate/Isopropylmalate dehydrogenase-like"/>
    <property type="match status" value="1"/>
</dbReference>
<dbReference type="EMBL" id="RLIH01000003">
    <property type="protein sequence ID" value="RVU55301.1"/>
    <property type="molecule type" value="Genomic_DNA"/>
</dbReference>
<evidence type="ECO:0000256" key="5">
    <source>
        <dbReference type="ARBA" id="ARBA00023098"/>
    </source>
</evidence>
<dbReference type="GO" id="GO:0006633">
    <property type="term" value="P:fatty acid biosynthetic process"/>
    <property type="evidence" value="ECO:0007669"/>
    <property type="project" value="UniProtKB-UniRule"/>
</dbReference>
<keyword evidence="2 10" id="KW-0963">Cytoplasm</keyword>
<organism evidence="11 12">
    <name type="scientific">Anaerosphaera multitolerans</name>
    <dbReference type="NCBI Taxonomy" id="2487351"/>
    <lineage>
        <taxon>Bacteria</taxon>
        <taxon>Bacillati</taxon>
        <taxon>Bacillota</taxon>
        <taxon>Tissierellia</taxon>
        <taxon>Tissierellales</taxon>
        <taxon>Peptoniphilaceae</taxon>
        <taxon>Anaerosphaera</taxon>
    </lineage>
</organism>
<dbReference type="PIRSF" id="PIRSF002465">
    <property type="entry name" value="Phsphlp_syn_PlsX"/>
    <property type="match status" value="1"/>
</dbReference>
<comment type="subcellular location">
    <subcellularLocation>
        <location evidence="10">Cytoplasm</location>
    </subcellularLocation>
    <text evidence="10">Associated with the membrane possibly through PlsY.</text>
</comment>
<evidence type="ECO:0000256" key="6">
    <source>
        <dbReference type="ARBA" id="ARBA00023209"/>
    </source>
</evidence>
<keyword evidence="4 10" id="KW-0808">Transferase</keyword>
<keyword evidence="6 10" id="KW-0594">Phospholipid biosynthesis</keyword>
<dbReference type="UniPathway" id="UPA00085"/>
<evidence type="ECO:0000256" key="3">
    <source>
        <dbReference type="ARBA" id="ARBA00022516"/>
    </source>
</evidence>
<evidence type="ECO:0000256" key="7">
    <source>
        <dbReference type="ARBA" id="ARBA00023264"/>
    </source>
</evidence>
<dbReference type="EC" id="2.3.1.274" evidence="8 10"/>
<dbReference type="InterPro" id="IPR012281">
    <property type="entry name" value="Phospholipid_synth_PlsX-like"/>
</dbReference>
<evidence type="ECO:0000313" key="11">
    <source>
        <dbReference type="EMBL" id="RVU55301.1"/>
    </source>
</evidence>
<name>A0A437S8N7_9FIRM</name>
<comment type="catalytic activity">
    <reaction evidence="1 10">
        <text>a fatty acyl-[ACP] + phosphate = an acyl phosphate + holo-[ACP]</text>
        <dbReference type="Rhea" id="RHEA:42292"/>
        <dbReference type="Rhea" id="RHEA-COMP:9685"/>
        <dbReference type="Rhea" id="RHEA-COMP:14125"/>
        <dbReference type="ChEBI" id="CHEBI:43474"/>
        <dbReference type="ChEBI" id="CHEBI:59918"/>
        <dbReference type="ChEBI" id="CHEBI:64479"/>
        <dbReference type="ChEBI" id="CHEBI:138651"/>
        <dbReference type="EC" id="2.3.1.274"/>
    </reaction>
</comment>
<dbReference type="AlphaFoldDB" id="A0A437S8N7"/>
<proteinExistence type="inferred from homology"/>
<dbReference type="GO" id="GO:0008654">
    <property type="term" value="P:phospholipid biosynthetic process"/>
    <property type="evidence" value="ECO:0007669"/>
    <property type="project" value="UniProtKB-KW"/>
</dbReference>
<dbReference type="GO" id="GO:0043811">
    <property type="term" value="F:phosphate:acyl-[acyl carrier protein] acyltransferase activity"/>
    <property type="evidence" value="ECO:0007669"/>
    <property type="project" value="UniProtKB-UniRule"/>
</dbReference>
<dbReference type="Pfam" id="PF02504">
    <property type="entry name" value="FA_synthesis"/>
    <property type="match status" value="1"/>
</dbReference>
<dbReference type="OrthoDB" id="9806408at2"/>